<name>A0ABY0CTQ7_9DELT</name>
<reference evidence="1 2" key="1">
    <citation type="submission" date="2019-01" db="EMBL/GenBank/DDBJ databases">
        <title>Lujinxingia litoralis gen. nov., sp. nov. and Lujinxingia sediminis gen. nov., sp. nov., new members in the order Bradymonadales, isolated from coastal sediment.</title>
        <authorList>
            <person name="Li C.-M."/>
        </authorList>
    </citation>
    <scope>NUCLEOTIDE SEQUENCE [LARGE SCALE GENOMIC DNA]</scope>
    <source>
        <strain evidence="1 2">SEH01</strain>
    </source>
</reference>
<keyword evidence="2" id="KW-1185">Reference proteome</keyword>
<dbReference type="Proteomes" id="UP000282926">
    <property type="component" value="Unassembled WGS sequence"/>
</dbReference>
<evidence type="ECO:0000313" key="1">
    <source>
        <dbReference type="EMBL" id="RVU45708.1"/>
    </source>
</evidence>
<gene>
    <name evidence="1" type="ORF">EA187_08045</name>
</gene>
<accession>A0ABY0CTQ7</accession>
<dbReference type="RefSeq" id="WP_127779910.1">
    <property type="nucleotide sequence ID" value="NZ_SADD01000003.1"/>
</dbReference>
<dbReference type="EMBL" id="SADD01000003">
    <property type="protein sequence ID" value="RVU45708.1"/>
    <property type="molecule type" value="Genomic_DNA"/>
</dbReference>
<protein>
    <submittedName>
        <fullName evidence="1">Uncharacterized protein</fullName>
    </submittedName>
</protein>
<sequence>MHPLVSTPSAHYNYGQRFTPCPPHAEENPMSYYKEIDGKKYDRELLELAEKLTKGQGDGRLSRSDADRLLEAVKDGDSYTDIEKDTVKYIRENFSWTDAADEHFRTEIRKWAATK</sequence>
<evidence type="ECO:0000313" key="2">
    <source>
        <dbReference type="Proteomes" id="UP000282926"/>
    </source>
</evidence>
<comment type="caution">
    <text evidence="1">The sequence shown here is derived from an EMBL/GenBank/DDBJ whole genome shotgun (WGS) entry which is preliminary data.</text>
</comment>
<organism evidence="1 2">
    <name type="scientific">Lujinxingia sediminis</name>
    <dbReference type="NCBI Taxonomy" id="2480984"/>
    <lineage>
        <taxon>Bacteria</taxon>
        <taxon>Deltaproteobacteria</taxon>
        <taxon>Bradymonadales</taxon>
        <taxon>Lujinxingiaceae</taxon>
        <taxon>Lujinxingia</taxon>
    </lineage>
</organism>
<proteinExistence type="predicted"/>